<accession>A0ABD6EZT1</accession>
<dbReference type="Pfam" id="PF01060">
    <property type="entry name" value="TTR-52"/>
    <property type="match status" value="1"/>
</dbReference>
<name>A0ABD6EZT1_9BILA</name>
<evidence type="ECO:0000313" key="7">
    <source>
        <dbReference type="Proteomes" id="UP001608902"/>
    </source>
</evidence>
<comment type="caution">
    <text evidence="6">The sequence shown here is derived from an EMBL/GenBank/DDBJ whole genome shotgun (WGS) entry which is preliminary data.</text>
</comment>
<proteinExistence type="inferred from homology"/>
<dbReference type="EMBL" id="JBGFUD010009838">
    <property type="protein sequence ID" value="MFH4982678.1"/>
    <property type="molecule type" value="Genomic_DNA"/>
</dbReference>
<dbReference type="AlphaFoldDB" id="A0ABD6EZT1"/>
<dbReference type="Proteomes" id="UP001608902">
    <property type="component" value="Unassembled WGS sequence"/>
</dbReference>
<evidence type="ECO:0000256" key="4">
    <source>
        <dbReference type="ARBA" id="ARBA00022729"/>
    </source>
</evidence>
<reference evidence="6 7" key="1">
    <citation type="submission" date="2024-08" db="EMBL/GenBank/DDBJ databases">
        <title>Gnathostoma spinigerum genome.</title>
        <authorList>
            <person name="Gonzalez-Bertolin B."/>
            <person name="Monzon S."/>
            <person name="Zaballos A."/>
            <person name="Jimenez P."/>
            <person name="Dekumyoy P."/>
            <person name="Varona S."/>
            <person name="Cuesta I."/>
            <person name="Sumanam S."/>
            <person name="Adisakwattana P."/>
            <person name="Gasser R.B."/>
            <person name="Hernandez-Gonzalez A."/>
            <person name="Young N.D."/>
            <person name="Perteguer M.J."/>
        </authorList>
    </citation>
    <scope>NUCLEOTIDE SEQUENCE [LARGE SCALE GENOMIC DNA]</scope>
    <source>
        <strain evidence="6">AL3</strain>
        <tissue evidence="6">Liver</tissue>
    </source>
</reference>
<comment type="subcellular location">
    <subcellularLocation>
        <location evidence="1">Secreted</location>
    </subcellularLocation>
</comment>
<feature type="signal peptide" evidence="5">
    <location>
        <begin position="1"/>
        <end position="18"/>
    </location>
</feature>
<evidence type="ECO:0000256" key="5">
    <source>
        <dbReference type="SAM" id="SignalP"/>
    </source>
</evidence>
<dbReference type="PANTHER" id="PTHR21700">
    <property type="entry name" value="TRANSTHYRETIN-LIKE FAMILY PROTEIN-RELATED"/>
    <property type="match status" value="1"/>
</dbReference>
<gene>
    <name evidence="6" type="ORF">AB6A40_009387</name>
</gene>
<evidence type="ECO:0000256" key="2">
    <source>
        <dbReference type="ARBA" id="ARBA00010112"/>
    </source>
</evidence>
<feature type="chain" id="PRO_5044809915" description="Transthyretin-like family protein" evidence="5">
    <location>
        <begin position="19"/>
        <end position="145"/>
    </location>
</feature>
<evidence type="ECO:0000313" key="6">
    <source>
        <dbReference type="EMBL" id="MFH4982678.1"/>
    </source>
</evidence>
<evidence type="ECO:0008006" key="8">
    <source>
        <dbReference type="Google" id="ProtNLM"/>
    </source>
</evidence>
<dbReference type="InterPro" id="IPR001534">
    <property type="entry name" value="Transthyretin-like"/>
</dbReference>
<comment type="similarity">
    <text evidence="2">Belongs to the nematode transthyretin-like family.</text>
</comment>
<dbReference type="GO" id="GO:0005576">
    <property type="term" value="C:extracellular region"/>
    <property type="evidence" value="ECO:0007669"/>
    <property type="project" value="UniProtKB-SubCell"/>
</dbReference>
<keyword evidence="7" id="KW-1185">Reference proteome</keyword>
<evidence type="ECO:0000256" key="3">
    <source>
        <dbReference type="ARBA" id="ARBA00022525"/>
    </source>
</evidence>
<sequence length="145" mass="16207">MRSLTLILLLFTVVAVNCSLIGGGHQSVRVIGKLRCGHKPASGVRVKLWEEDTGPDPDDLLAQGYTDAQGNFDLQGSEFEVGQIDPVLKIYHECNDEHKPGSRKVKFKIPKRHITRGKVPKSTYDLGEINLETHFPGEEREWITS</sequence>
<keyword evidence="3" id="KW-0964">Secreted</keyword>
<keyword evidence="4 5" id="KW-0732">Signal</keyword>
<evidence type="ECO:0000256" key="1">
    <source>
        <dbReference type="ARBA" id="ARBA00004613"/>
    </source>
</evidence>
<organism evidence="6 7">
    <name type="scientific">Gnathostoma spinigerum</name>
    <dbReference type="NCBI Taxonomy" id="75299"/>
    <lineage>
        <taxon>Eukaryota</taxon>
        <taxon>Metazoa</taxon>
        <taxon>Ecdysozoa</taxon>
        <taxon>Nematoda</taxon>
        <taxon>Chromadorea</taxon>
        <taxon>Rhabditida</taxon>
        <taxon>Spirurina</taxon>
        <taxon>Gnathostomatomorpha</taxon>
        <taxon>Gnathostomatoidea</taxon>
        <taxon>Gnathostomatidae</taxon>
        <taxon>Gnathostoma</taxon>
    </lineage>
</organism>
<protein>
    <recommendedName>
        <fullName evidence="8">Transthyretin-like family protein</fullName>
    </recommendedName>
</protein>
<dbReference type="Gene3D" id="2.60.40.3330">
    <property type="match status" value="1"/>
</dbReference>
<dbReference type="InterPro" id="IPR038479">
    <property type="entry name" value="Transthyretin-like_sf"/>
</dbReference>